<dbReference type="GO" id="GO:0007165">
    <property type="term" value="P:signal transduction"/>
    <property type="evidence" value="ECO:0007669"/>
    <property type="project" value="InterPro"/>
</dbReference>
<accession>A0A507BVC5</accession>
<feature type="compositionally biased region" description="Low complexity" evidence="7">
    <location>
        <begin position="26"/>
        <end position="38"/>
    </location>
</feature>
<evidence type="ECO:0000313" key="11">
    <source>
        <dbReference type="Proteomes" id="UP000319731"/>
    </source>
</evidence>
<feature type="binding site" evidence="5">
    <location>
        <position position="608"/>
    </location>
    <ligand>
        <name>Zn(2+)</name>
        <dbReference type="ChEBI" id="CHEBI:29105"/>
        <label>1</label>
    </ligand>
</feature>
<feature type="transmembrane region" description="Helical" evidence="8">
    <location>
        <begin position="224"/>
        <end position="245"/>
    </location>
</feature>
<protein>
    <recommendedName>
        <fullName evidence="6">Phosphodiesterase</fullName>
        <ecNumber evidence="6">3.1.4.-</ecNumber>
    </recommendedName>
</protein>
<dbReference type="GeneID" id="42006632"/>
<reference evidence="10 11" key="1">
    <citation type="journal article" date="2019" name="Sci. Rep.">
        <title>Comparative genomics of chytrid fungi reveal insights into the obligate biotrophic and pathogenic lifestyle of Synchytrium endobioticum.</title>
        <authorList>
            <person name="van de Vossenberg B.T.L.H."/>
            <person name="Warris S."/>
            <person name="Nguyen H.D.T."/>
            <person name="van Gent-Pelzer M.P.E."/>
            <person name="Joly D.L."/>
            <person name="van de Geest H.C."/>
            <person name="Bonants P.J.M."/>
            <person name="Smith D.S."/>
            <person name="Levesque C.A."/>
            <person name="van der Lee T.A.J."/>
        </authorList>
    </citation>
    <scope>NUCLEOTIDE SEQUENCE [LARGE SCALE GENOMIC DNA]</scope>
    <source>
        <strain evidence="10 11">JEL517</strain>
    </source>
</reference>
<keyword evidence="2 6" id="KW-0378">Hydrolase</keyword>
<feature type="transmembrane region" description="Helical" evidence="8">
    <location>
        <begin position="163"/>
        <end position="185"/>
    </location>
</feature>
<evidence type="ECO:0000256" key="2">
    <source>
        <dbReference type="ARBA" id="ARBA00022801"/>
    </source>
</evidence>
<dbReference type="PROSITE" id="PS00126">
    <property type="entry name" value="PDEASE_I_1"/>
    <property type="match status" value="1"/>
</dbReference>
<dbReference type="InterPro" id="IPR023088">
    <property type="entry name" value="PDEase"/>
</dbReference>
<feature type="binding site" evidence="4">
    <location>
        <position position="758"/>
    </location>
    <ligand>
        <name>AMP</name>
        <dbReference type="ChEBI" id="CHEBI:456215"/>
    </ligand>
</feature>
<name>A0A507BVC5_9FUNG</name>
<feature type="transmembrane region" description="Helical" evidence="8">
    <location>
        <begin position="257"/>
        <end position="277"/>
    </location>
</feature>
<dbReference type="GO" id="GO:0004114">
    <property type="term" value="F:3',5'-cyclic-nucleotide phosphodiesterase activity"/>
    <property type="evidence" value="ECO:0007669"/>
    <property type="project" value="InterPro"/>
</dbReference>
<dbReference type="EMBL" id="QEAO01000049">
    <property type="protein sequence ID" value="TPX31188.1"/>
    <property type="molecule type" value="Genomic_DNA"/>
</dbReference>
<comment type="cofactor">
    <cofactor evidence="6">
        <name>a divalent metal cation</name>
        <dbReference type="ChEBI" id="CHEBI:60240"/>
    </cofactor>
    <text evidence="6">Binds 2 divalent metal cations per subunit. Site 1 may preferentially bind zinc ions, while site 2 has a preference for magnesium and/or manganese ions.</text>
</comment>
<feature type="binding site" evidence="4">
    <location>
        <begin position="604"/>
        <end position="608"/>
    </location>
    <ligand>
        <name>AMP</name>
        <dbReference type="ChEBI" id="CHEBI:456215"/>
    </ligand>
</feature>
<dbReference type="GO" id="GO:0046872">
    <property type="term" value="F:metal ion binding"/>
    <property type="evidence" value="ECO:0007669"/>
    <property type="project" value="UniProtKB-KW"/>
</dbReference>
<feature type="domain" description="PDEase" evidence="9">
    <location>
        <begin position="528"/>
        <end position="851"/>
    </location>
</feature>
<dbReference type="RefSeq" id="XP_031022680.1">
    <property type="nucleotide sequence ID" value="XM_031171335.1"/>
</dbReference>
<feature type="binding site" evidence="4">
    <location>
        <position position="809"/>
    </location>
    <ligand>
        <name>AMP</name>
        <dbReference type="ChEBI" id="CHEBI:456215"/>
    </ligand>
</feature>
<comment type="caution">
    <text evidence="10">The sequence shown here is derived from an EMBL/GenBank/DDBJ whole genome shotgun (WGS) entry which is preliminary data.</text>
</comment>
<evidence type="ECO:0000256" key="3">
    <source>
        <dbReference type="PIRSR" id="PIRSR623088-1"/>
    </source>
</evidence>
<dbReference type="OrthoDB" id="546632at2759"/>
<keyword evidence="8" id="KW-0472">Membrane</keyword>
<feature type="binding site" evidence="5">
    <location>
        <position position="644"/>
    </location>
    <ligand>
        <name>Zn(2+)</name>
        <dbReference type="ChEBI" id="CHEBI:29105"/>
        <label>1</label>
    </ligand>
</feature>
<evidence type="ECO:0000259" key="9">
    <source>
        <dbReference type="PROSITE" id="PS51845"/>
    </source>
</evidence>
<keyword evidence="11" id="KW-1185">Reference proteome</keyword>
<dbReference type="InterPro" id="IPR003607">
    <property type="entry name" value="HD/PDEase_dom"/>
</dbReference>
<dbReference type="Pfam" id="PF00233">
    <property type="entry name" value="PDEase_I"/>
    <property type="match status" value="1"/>
</dbReference>
<feature type="transmembrane region" description="Helical" evidence="8">
    <location>
        <begin position="197"/>
        <end position="218"/>
    </location>
</feature>
<evidence type="ECO:0000313" key="10">
    <source>
        <dbReference type="EMBL" id="TPX31188.1"/>
    </source>
</evidence>
<feature type="transmembrane region" description="Helical" evidence="8">
    <location>
        <begin position="313"/>
        <end position="333"/>
    </location>
</feature>
<dbReference type="STRING" id="1806994.A0A507BVC5"/>
<keyword evidence="1 5" id="KW-0479">Metal-binding</keyword>
<dbReference type="AlphaFoldDB" id="A0A507BVC5"/>
<dbReference type="Gene3D" id="1.10.1300.10">
    <property type="entry name" value="3'5'-cyclic nucleotide phosphodiesterase, catalytic domain"/>
    <property type="match status" value="1"/>
</dbReference>
<sequence length="861" mass="96510">MASRTVSFAADGNKDVELGSDLLDNSSSPSCSTATSSPNVNSHKRKIYGHQHHNSASDEALIDTSIRNKLFAEPTSYETNITRRHIPTTFDTSPTSHSLAKRKGKVIDDNFNVRDPMTGSVVDHTHLIAQDPRAFSHKTLSFEDPDMERKYQRYFIDRNLTTWRIYAIIGLLCQILVWGCTELAFPLAPANDDVRSELLTVLLGAVLPITIAIISTFILSKSVLAVVIHYISALYIICLEPVIALSMHLNRTDMDQYTAGGFGAMYVVMLGATVFFLKVRFQVAAVVVFVCSVVWWTVFGIDYSSQSAILQQLYIVNAVALALSCIVCLFMSYELERSSRQRFQSENRLYRQIVKLDTQLRYVQNQMTLKSNEFDSPLEKAINAIRTLSAAPSVPLEHIRTLSLILGWLNAPNLLLPDWNAASKQNDAEQRKWLAEVVGASSKLVFETDDLVSIAESGSLRSVVNEANFSSSQAALRRGSAPASLIHIQRKKLEVLSPLSQPRNIPNTIALPVTPYIPTKSSPGAQTVSELYTPQVLACLSRLSDYNFPMFEFNELTQGHALLMLLHYLCVESGLLVRLGLDASVFMVFAKRIEEGYHAEHPFHNSVHAADVLHTIQYLTMLPQVIRHLSDLDLLSIYVAAAIHDYDHPGVTNKYLSSINHPLAIRYNNQSILESHHAASGMEVLAIPECDFLATMDPRRRESTKSLIVEMVLATDLAKHSELLSKWKVQTLSLDQFDPKNVAEHKIILFQTMIKCADVANPTKSHELYMVWLDRITAEFTSQGDRERAHGLPVSAYMDRDHPDVKGCQLSFCQYIVAPLFEAFHAIAPCDEVMTTLRTNVQRWENTDDNEEWLKKVGTNI</sequence>
<evidence type="ECO:0000256" key="4">
    <source>
        <dbReference type="PIRSR" id="PIRSR623088-2"/>
    </source>
</evidence>
<dbReference type="InterPro" id="IPR002073">
    <property type="entry name" value="PDEase_catalytic_dom"/>
</dbReference>
<feature type="binding site" evidence="5">
    <location>
        <position position="645"/>
    </location>
    <ligand>
        <name>Zn(2+)</name>
        <dbReference type="ChEBI" id="CHEBI:29105"/>
        <label>1</label>
    </ligand>
</feature>
<dbReference type="SUPFAM" id="SSF109604">
    <property type="entry name" value="HD-domain/PDEase-like"/>
    <property type="match status" value="1"/>
</dbReference>
<feature type="binding site" evidence="4">
    <location>
        <position position="645"/>
    </location>
    <ligand>
        <name>AMP</name>
        <dbReference type="ChEBI" id="CHEBI:456215"/>
    </ligand>
</feature>
<evidence type="ECO:0000256" key="7">
    <source>
        <dbReference type="SAM" id="MobiDB-lite"/>
    </source>
</evidence>
<gene>
    <name evidence="10" type="ORF">SmJEL517_g05409</name>
</gene>
<feature type="active site" description="Proton donor" evidence="3">
    <location>
        <position position="604"/>
    </location>
</feature>
<organism evidence="10 11">
    <name type="scientific">Synchytrium microbalum</name>
    <dbReference type="NCBI Taxonomy" id="1806994"/>
    <lineage>
        <taxon>Eukaryota</taxon>
        <taxon>Fungi</taxon>
        <taxon>Fungi incertae sedis</taxon>
        <taxon>Chytridiomycota</taxon>
        <taxon>Chytridiomycota incertae sedis</taxon>
        <taxon>Chytridiomycetes</taxon>
        <taxon>Synchytriales</taxon>
        <taxon>Synchytriaceae</taxon>
        <taxon>Synchytrium</taxon>
    </lineage>
</organism>
<dbReference type="PANTHER" id="PTHR11347">
    <property type="entry name" value="CYCLIC NUCLEOTIDE PHOSPHODIESTERASE"/>
    <property type="match status" value="1"/>
</dbReference>
<dbReference type="EC" id="3.1.4.-" evidence="6"/>
<dbReference type="Proteomes" id="UP000319731">
    <property type="component" value="Unassembled WGS sequence"/>
</dbReference>
<dbReference type="InterPro" id="IPR023174">
    <property type="entry name" value="PDEase_CS"/>
</dbReference>
<evidence type="ECO:0000256" key="8">
    <source>
        <dbReference type="SAM" id="Phobius"/>
    </source>
</evidence>
<proteinExistence type="inferred from homology"/>
<keyword evidence="8" id="KW-0812">Transmembrane</keyword>
<dbReference type="PRINTS" id="PR00387">
    <property type="entry name" value="PDIESTERASE1"/>
</dbReference>
<evidence type="ECO:0000256" key="5">
    <source>
        <dbReference type="PIRSR" id="PIRSR623088-3"/>
    </source>
</evidence>
<dbReference type="CDD" id="cd00077">
    <property type="entry name" value="HDc"/>
    <property type="match status" value="1"/>
</dbReference>
<evidence type="ECO:0000256" key="6">
    <source>
        <dbReference type="RuleBase" id="RU363067"/>
    </source>
</evidence>
<dbReference type="PROSITE" id="PS51845">
    <property type="entry name" value="PDEASE_I_2"/>
    <property type="match status" value="1"/>
</dbReference>
<feature type="binding site" evidence="5">
    <location>
        <position position="645"/>
    </location>
    <ligand>
        <name>Zn(2+)</name>
        <dbReference type="ChEBI" id="CHEBI:29105"/>
        <label>2</label>
    </ligand>
</feature>
<keyword evidence="8" id="KW-1133">Transmembrane helix</keyword>
<dbReference type="InterPro" id="IPR036971">
    <property type="entry name" value="PDEase_catalytic_dom_sf"/>
</dbReference>
<comment type="similarity">
    <text evidence="6">Belongs to the cyclic nucleotide phosphodiesterase family.</text>
</comment>
<evidence type="ECO:0000256" key="1">
    <source>
        <dbReference type="ARBA" id="ARBA00022723"/>
    </source>
</evidence>
<feature type="transmembrane region" description="Helical" evidence="8">
    <location>
        <begin position="283"/>
        <end position="301"/>
    </location>
</feature>
<feature type="region of interest" description="Disordered" evidence="7">
    <location>
        <begin position="17"/>
        <end position="43"/>
    </location>
</feature>
<feature type="binding site" evidence="5">
    <location>
        <position position="758"/>
    </location>
    <ligand>
        <name>Zn(2+)</name>
        <dbReference type="ChEBI" id="CHEBI:29105"/>
        <label>1</label>
    </ligand>
</feature>
<dbReference type="SMART" id="SM00471">
    <property type="entry name" value="HDc"/>
    <property type="match status" value="1"/>
</dbReference>